<evidence type="ECO:0000256" key="3">
    <source>
        <dbReference type="ARBA" id="ARBA00023015"/>
    </source>
</evidence>
<feature type="compositionally biased region" description="Basic and acidic residues" evidence="5">
    <location>
        <begin position="27"/>
        <end position="41"/>
    </location>
</feature>
<feature type="domain" description="ANTAR" evidence="6">
    <location>
        <begin position="202"/>
        <end position="263"/>
    </location>
</feature>
<dbReference type="InterPro" id="IPR036388">
    <property type="entry name" value="WH-like_DNA-bd_sf"/>
</dbReference>
<dbReference type="Gene3D" id="3.30.450.40">
    <property type="match status" value="1"/>
</dbReference>
<dbReference type="SUPFAM" id="SSF52172">
    <property type="entry name" value="CheY-like"/>
    <property type="match status" value="1"/>
</dbReference>
<dbReference type="GO" id="GO:0003723">
    <property type="term" value="F:RNA binding"/>
    <property type="evidence" value="ECO:0007669"/>
    <property type="project" value="InterPro"/>
</dbReference>
<keyword evidence="2" id="KW-0418">Kinase</keyword>
<keyword evidence="4" id="KW-0804">Transcription</keyword>
<proteinExistence type="predicted"/>
<reference evidence="7 8" key="1">
    <citation type="submission" date="2019-06" db="EMBL/GenBank/DDBJ databases">
        <title>Sequencing the genomes of 1000 actinobacteria strains.</title>
        <authorList>
            <person name="Klenk H.-P."/>
        </authorList>
    </citation>
    <scope>NUCLEOTIDE SEQUENCE [LARGE SCALE GENOMIC DNA]</scope>
    <source>
        <strain evidence="7 8">DSM 45301</strain>
    </source>
</reference>
<evidence type="ECO:0000313" key="8">
    <source>
        <dbReference type="Proteomes" id="UP000315677"/>
    </source>
</evidence>
<dbReference type="InterPro" id="IPR029016">
    <property type="entry name" value="GAF-like_dom_sf"/>
</dbReference>
<name>A0A543DL37_9PSEU</name>
<protein>
    <submittedName>
        <fullName evidence="7">GAF domain-containing protein</fullName>
    </submittedName>
</protein>
<dbReference type="PROSITE" id="PS50921">
    <property type="entry name" value="ANTAR"/>
    <property type="match status" value="1"/>
</dbReference>
<dbReference type="SMART" id="SM01012">
    <property type="entry name" value="ANTAR"/>
    <property type="match status" value="1"/>
</dbReference>
<keyword evidence="3" id="KW-0805">Transcription regulation</keyword>
<organism evidence="7 8">
    <name type="scientific">Pseudonocardia kunmingensis</name>
    <dbReference type="NCBI Taxonomy" id="630975"/>
    <lineage>
        <taxon>Bacteria</taxon>
        <taxon>Bacillati</taxon>
        <taxon>Actinomycetota</taxon>
        <taxon>Actinomycetes</taxon>
        <taxon>Pseudonocardiales</taxon>
        <taxon>Pseudonocardiaceae</taxon>
        <taxon>Pseudonocardia</taxon>
    </lineage>
</organism>
<dbReference type="Gene3D" id="1.10.10.10">
    <property type="entry name" value="Winged helix-like DNA-binding domain superfamily/Winged helix DNA-binding domain"/>
    <property type="match status" value="1"/>
</dbReference>
<evidence type="ECO:0000256" key="2">
    <source>
        <dbReference type="ARBA" id="ARBA00022777"/>
    </source>
</evidence>
<sequence length="272" mass="29199">MTFRLRLFTTDGRAGPAARYGNRAARVGREHQQHDEHAGPDRGLAELQELLLTSDTVQEFLGDVAAAVARELGANRFSCAVTVRTHRRRPATLGTSDSFAAALDEVQYGQDQGPCLHALRTGEIVEMIDIAADRRWPRFAALAAEQGTGSALSLPLGTAPTGRVGALNLYARVPEAFTDDDRERARRYAAQAAAAVAIGVRLAQRAELSEDLRAGLSSRATIDQAIGIVMAQRRCDADAAFAVLRELSQTSNTKLREVAAQVIAHVTGPSTD</sequence>
<dbReference type="Pfam" id="PF03861">
    <property type="entry name" value="ANTAR"/>
    <property type="match status" value="1"/>
</dbReference>
<evidence type="ECO:0000256" key="1">
    <source>
        <dbReference type="ARBA" id="ARBA00022679"/>
    </source>
</evidence>
<evidence type="ECO:0000256" key="5">
    <source>
        <dbReference type="SAM" id="MobiDB-lite"/>
    </source>
</evidence>
<dbReference type="SUPFAM" id="SSF55781">
    <property type="entry name" value="GAF domain-like"/>
    <property type="match status" value="1"/>
</dbReference>
<dbReference type="InterPro" id="IPR003018">
    <property type="entry name" value="GAF"/>
</dbReference>
<dbReference type="AlphaFoldDB" id="A0A543DL37"/>
<dbReference type="Proteomes" id="UP000315677">
    <property type="component" value="Unassembled WGS sequence"/>
</dbReference>
<dbReference type="Pfam" id="PF13185">
    <property type="entry name" value="GAF_2"/>
    <property type="match status" value="1"/>
</dbReference>
<dbReference type="GO" id="GO:0016301">
    <property type="term" value="F:kinase activity"/>
    <property type="evidence" value="ECO:0007669"/>
    <property type="project" value="UniProtKB-KW"/>
</dbReference>
<evidence type="ECO:0000259" key="6">
    <source>
        <dbReference type="PROSITE" id="PS50921"/>
    </source>
</evidence>
<evidence type="ECO:0000313" key="7">
    <source>
        <dbReference type="EMBL" id="TQM10032.1"/>
    </source>
</evidence>
<dbReference type="InterPro" id="IPR012074">
    <property type="entry name" value="GAF_ANTAR"/>
</dbReference>
<feature type="region of interest" description="Disordered" evidence="5">
    <location>
        <begin position="14"/>
        <end position="41"/>
    </location>
</feature>
<dbReference type="EMBL" id="VFPA01000003">
    <property type="protein sequence ID" value="TQM10032.1"/>
    <property type="molecule type" value="Genomic_DNA"/>
</dbReference>
<keyword evidence="8" id="KW-1185">Reference proteome</keyword>
<comment type="caution">
    <text evidence="7">The sequence shown here is derived from an EMBL/GenBank/DDBJ whole genome shotgun (WGS) entry which is preliminary data.</text>
</comment>
<gene>
    <name evidence="7" type="ORF">FB558_5813</name>
</gene>
<evidence type="ECO:0000256" key="4">
    <source>
        <dbReference type="ARBA" id="ARBA00023163"/>
    </source>
</evidence>
<accession>A0A543DL37</accession>
<dbReference type="InterPro" id="IPR005561">
    <property type="entry name" value="ANTAR"/>
</dbReference>
<dbReference type="PIRSF" id="PIRSF036625">
    <property type="entry name" value="GAF_ANTAR"/>
    <property type="match status" value="1"/>
</dbReference>
<dbReference type="SMART" id="SM00065">
    <property type="entry name" value="GAF"/>
    <property type="match status" value="1"/>
</dbReference>
<keyword evidence="1" id="KW-0808">Transferase</keyword>
<dbReference type="InterPro" id="IPR011006">
    <property type="entry name" value="CheY-like_superfamily"/>
</dbReference>
<dbReference type="OrthoDB" id="4929862at2"/>